<evidence type="ECO:0000256" key="2">
    <source>
        <dbReference type="SAM" id="MobiDB-lite"/>
    </source>
</evidence>
<reference evidence="4" key="2">
    <citation type="submission" date="2015-06" db="UniProtKB">
        <authorList>
            <consortium name="EnsemblProtists"/>
        </authorList>
    </citation>
    <scope>IDENTIFICATION</scope>
    <source>
        <strain evidence="4">Pr102</strain>
    </source>
</reference>
<evidence type="ECO:0000256" key="1">
    <source>
        <dbReference type="ARBA" id="ARBA00023125"/>
    </source>
</evidence>
<dbReference type="Proteomes" id="UP000005238">
    <property type="component" value="Unassembled WGS sequence"/>
</dbReference>
<protein>
    <recommendedName>
        <fullName evidence="3">HTH CENPB-type domain-containing protein</fullName>
    </recommendedName>
</protein>
<dbReference type="GO" id="GO:0003677">
    <property type="term" value="F:DNA binding"/>
    <property type="evidence" value="ECO:0000318"/>
    <property type="project" value="GO_Central"/>
</dbReference>
<dbReference type="AlphaFoldDB" id="H3GFR2"/>
<dbReference type="eggNOG" id="ENOG502R9G9">
    <property type="taxonomic scope" value="Eukaryota"/>
</dbReference>
<dbReference type="PROSITE" id="PS51253">
    <property type="entry name" value="HTH_CENPB"/>
    <property type="match status" value="1"/>
</dbReference>
<evidence type="ECO:0000313" key="4">
    <source>
        <dbReference type="EnsemblProtists" id="Phyra74573"/>
    </source>
</evidence>
<dbReference type="RefSeq" id="XP_067744976.1">
    <property type="nucleotide sequence ID" value="XM_067893167.1"/>
</dbReference>
<dbReference type="InParanoid" id="H3GFR2"/>
<evidence type="ECO:0000313" key="5">
    <source>
        <dbReference type="Proteomes" id="UP000005238"/>
    </source>
</evidence>
<dbReference type="VEuPathDB" id="FungiDB:KRP22_206"/>
<organism evidence="4 5">
    <name type="scientific">Phytophthora ramorum</name>
    <name type="common">Sudden oak death agent</name>
    <dbReference type="NCBI Taxonomy" id="164328"/>
    <lineage>
        <taxon>Eukaryota</taxon>
        <taxon>Sar</taxon>
        <taxon>Stramenopiles</taxon>
        <taxon>Oomycota</taxon>
        <taxon>Peronosporomycetes</taxon>
        <taxon>Peronosporales</taxon>
        <taxon>Peronosporaceae</taxon>
        <taxon>Phytophthora</taxon>
    </lineage>
</organism>
<feature type="compositionally biased region" description="Low complexity" evidence="2">
    <location>
        <begin position="237"/>
        <end position="249"/>
    </location>
</feature>
<keyword evidence="5" id="KW-1185">Reference proteome</keyword>
<dbReference type="HOGENOM" id="CLU_052922_1_0_1"/>
<feature type="domain" description="HTH CENPB-type" evidence="3">
    <location>
        <begin position="68"/>
        <end position="144"/>
    </location>
</feature>
<dbReference type="OrthoDB" id="9909311at2759"/>
<dbReference type="PANTHER" id="PTHR19303:SF57">
    <property type="entry name" value="HTH CENPB-TYPE DOMAIN-CONTAINING PROTEIN"/>
    <property type="match status" value="1"/>
</dbReference>
<dbReference type="PANTHER" id="PTHR19303">
    <property type="entry name" value="TRANSPOSON"/>
    <property type="match status" value="1"/>
</dbReference>
<dbReference type="InterPro" id="IPR009057">
    <property type="entry name" value="Homeodomain-like_sf"/>
</dbReference>
<dbReference type="EnsemblProtists" id="Phyra74573">
    <property type="protein sequence ID" value="Phyra74573"/>
    <property type="gene ID" value="Phyra74573"/>
</dbReference>
<dbReference type="Gene3D" id="1.10.10.60">
    <property type="entry name" value="Homeodomain-like"/>
    <property type="match status" value="2"/>
</dbReference>
<dbReference type="InterPro" id="IPR050863">
    <property type="entry name" value="CenT-Element_Derived"/>
</dbReference>
<name>H3GFR2_PHYRM</name>
<feature type="region of interest" description="Disordered" evidence="2">
    <location>
        <begin position="207"/>
        <end position="266"/>
    </location>
</feature>
<dbReference type="SUPFAM" id="SSF46689">
    <property type="entry name" value="Homeodomain-like"/>
    <property type="match status" value="1"/>
</dbReference>
<dbReference type="Pfam" id="PF03221">
    <property type="entry name" value="HTH_Tnp_Tc5"/>
    <property type="match status" value="1"/>
</dbReference>
<dbReference type="SMART" id="SM00674">
    <property type="entry name" value="CENPB"/>
    <property type="match status" value="1"/>
</dbReference>
<dbReference type="VEuPathDB" id="FungiDB:KRP23_7806"/>
<evidence type="ECO:0000259" key="3">
    <source>
        <dbReference type="PROSITE" id="PS51253"/>
    </source>
</evidence>
<reference evidence="5" key="1">
    <citation type="journal article" date="2006" name="Science">
        <title>Phytophthora genome sequences uncover evolutionary origins and mechanisms of pathogenesis.</title>
        <authorList>
            <person name="Tyler B.M."/>
            <person name="Tripathy S."/>
            <person name="Zhang X."/>
            <person name="Dehal P."/>
            <person name="Jiang R.H."/>
            <person name="Aerts A."/>
            <person name="Arredondo F.D."/>
            <person name="Baxter L."/>
            <person name="Bensasson D."/>
            <person name="Beynon J.L."/>
            <person name="Chapman J."/>
            <person name="Damasceno C.M."/>
            <person name="Dorrance A.E."/>
            <person name="Dou D."/>
            <person name="Dickerman A.W."/>
            <person name="Dubchak I.L."/>
            <person name="Garbelotto M."/>
            <person name="Gijzen M."/>
            <person name="Gordon S.G."/>
            <person name="Govers F."/>
            <person name="Grunwald N.J."/>
            <person name="Huang W."/>
            <person name="Ivors K.L."/>
            <person name="Jones R.W."/>
            <person name="Kamoun S."/>
            <person name="Krampis K."/>
            <person name="Lamour K.H."/>
            <person name="Lee M.K."/>
            <person name="McDonald W.H."/>
            <person name="Medina M."/>
            <person name="Meijer H.J."/>
            <person name="Nordberg E.K."/>
            <person name="Maclean D.J."/>
            <person name="Ospina-Giraldo M.D."/>
            <person name="Morris P.F."/>
            <person name="Phuntumart V."/>
            <person name="Putnam N.H."/>
            <person name="Rash S."/>
            <person name="Rose J.K."/>
            <person name="Sakihama Y."/>
            <person name="Salamov A.A."/>
            <person name="Savidor A."/>
            <person name="Scheuring C.F."/>
            <person name="Smith B.M."/>
            <person name="Sobral B.W."/>
            <person name="Terry A."/>
            <person name="Torto-Alalibo T.A."/>
            <person name="Win J."/>
            <person name="Xu Z."/>
            <person name="Zhang H."/>
            <person name="Grigoriev I.V."/>
            <person name="Rokhsar D.S."/>
            <person name="Boore J.L."/>
        </authorList>
    </citation>
    <scope>NUCLEOTIDE SEQUENCE [LARGE SCALE GENOMIC DNA]</scope>
    <source>
        <strain evidence="5">Pr102</strain>
    </source>
</reference>
<dbReference type="InterPro" id="IPR006600">
    <property type="entry name" value="HTH_CenpB_DNA-bd_dom"/>
</dbReference>
<proteinExistence type="predicted"/>
<accession>H3GFR2</accession>
<dbReference type="EMBL" id="DS566005">
    <property type="status" value="NOT_ANNOTATED_CDS"/>
    <property type="molecule type" value="Genomic_DNA"/>
</dbReference>
<dbReference type="GO" id="GO:0005634">
    <property type="term" value="C:nucleus"/>
    <property type="evidence" value="ECO:0000318"/>
    <property type="project" value="GO_Central"/>
</dbReference>
<dbReference type="OMA" id="ECKTDAP"/>
<sequence length="279" mass="30381">MGPRGAGRRLNDQERMEILEIVQREAKVKNVDLAKRYGVSEGAIRKLKQMKDTIRNRYYMGNEHNRDNRKRGGFKRNAPFEQELYAWIVRMRETQPYQLMPLTQTAVRQQAILLAKNYDKMSSFKASPGWFARFCSRHQLDPISSGADAHVPTPAAVDAAGLGDASVSPSVAVPPAVSLPMAVPGASSSTPDETAFLMDSLTAAPMAEATETEESKTEAPSINEQAQLAAREHNEAALKAAAAKVGEAPAEVKAEVDDDEKPQDAAVTAAEDEIFSLGL</sequence>
<keyword evidence="1" id="KW-0238">DNA-binding</keyword>
<dbReference type="GeneID" id="94228955"/>